<reference evidence="6 7" key="1">
    <citation type="submission" date="2019-10" db="EMBL/GenBank/DDBJ databases">
        <authorList>
            <person name="Karimi E."/>
        </authorList>
    </citation>
    <scope>NUCLEOTIDE SEQUENCE [LARGE SCALE GENOMIC DNA]</scope>
    <source>
        <strain evidence="6">Exiguobacterium sp. 9Y</strain>
    </source>
</reference>
<organism evidence="6 7">
    <name type="scientific">Exiguobacterium oxidotolerans</name>
    <dbReference type="NCBI Taxonomy" id="223958"/>
    <lineage>
        <taxon>Bacteria</taxon>
        <taxon>Bacillati</taxon>
        <taxon>Bacillota</taxon>
        <taxon>Bacilli</taxon>
        <taxon>Bacillales</taxon>
        <taxon>Bacillales Family XII. Incertae Sedis</taxon>
        <taxon>Exiguobacterium</taxon>
    </lineage>
</organism>
<dbReference type="Pfam" id="PF13558">
    <property type="entry name" value="SbcC_Walker_B"/>
    <property type="match status" value="1"/>
</dbReference>
<dbReference type="RefSeq" id="WP_159172658.1">
    <property type="nucleotide sequence ID" value="NZ_LR732308.1"/>
</dbReference>
<dbReference type="InterPro" id="IPR027417">
    <property type="entry name" value="P-loop_NTPase"/>
</dbReference>
<accession>A0A653I2G3</accession>
<feature type="coiled-coil region" evidence="4">
    <location>
        <begin position="361"/>
        <end position="388"/>
    </location>
</feature>
<dbReference type="EMBL" id="CABWKQ010000002">
    <property type="protein sequence ID" value="VWX33057.1"/>
    <property type="molecule type" value="Genomic_DNA"/>
</dbReference>
<dbReference type="Pfam" id="PF13476">
    <property type="entry name" value="AAA_23"/>
    <property type="match status" value="1"/>
</dbReference>
<keyword evidence="4" id="KW-0175">Coiled coil</keyword>
<feature type="coiled-coil region" evidence="4">
    <location>
        <begin position="538"/>
        <end position="623"/>
    </location>
</feature>
<dbReference type="GO" id="GO:0016887">
    <property type="term" value="F:ATP hydrolysis activity"/>
    <property type="evidence" value="ECO:0007669"/>
    <property type="project" value="InterPro"/>
</dbReference>
<sequence length="1003" mass="113940">MRPERLTLRAFGPFAEEQTIDFTALAGRTMFVISGNTGAGKTTIFDALTFALYGETSGGEREMTDLRSHFARPDVKTEVELEFLLKGERYRVIRQPSQPHPVNKTDYAHEAELARFDGTAWQPLAVKIPEVKQRVQSLLQLDHKQFSQILLLPQNKFRELLMAESKDKLQILKQLFKTEQYGEFQQRLHRKALDLAAAIKETKTKQLAKLEELPLEVDWVNQNETTIRSVTDELLASLDETITAAKTVEQQARQDVNQVSERFRQAEQLEHAFVEHERLSRLEQELAVTLPDITRQANRYEIATRAAAITGRYDAFLSEQQTVVRLETAQTQLTSELTTLQGRLDQITGQAEQLASREQEIRDGARRIDQIETELKQLREQEHLQQKQKSLAEDVARLNPQALLTGRETKRAERTRIQAELAALADISDTQLTLQERRFSLQTLEQKRLEWQRSETERQQLIERGTRVRKEKEAAETAYAEGRRKERMQLASELAEHLHDGEACPVCGSREHPEPAVKTQLDDVEALHQLYLKAQTAHQELQATYRTIVERKRQLEHDIATLGQEQTLPTELDLIRTEINRLVAAEAEQKQQQDKKRQLEQRLRSLETELETLTSQIDQQLAAQGKLELELARLEALLTKAGEPSASKGMLEQEQQTLQAKQTQYETDRATVDQQKNQLNREVAERQGRLQHITEEATTHVAARTQAKADLEQALSEEHFETLEQFEQARLSRQEMQQLAAMLEADRVKRQEVATGLERLKQQINAAARPDLAHLRTLVETAEGRLAEATDQRVGAEKEHIHVKQLIDAWATLQQTIEVEDARYGIIGELARVGVGENAQRMTFETYVQTAYFDEILQAANRHLTEMTSGRFQLERKTEAGKGLKKYGLDLNVFDAYTSQTRHVKTLSGGESFKASLALALGLSEVVQEASGGVSLETMFIDEGFGTLDPESLEQAIETLLSIQASGRMVGIISHVQELKSRVDAKIEVTQGKTGSTIQLVVE</sequence>
<dbReference type="Gene3D" id="3.40.50.300">
    <property type="entry name" value="P-loop containing nucleotide triphosphate hydrolases"/>
    <property type="match status" value="2"/>
</dbReference>
<evidence type="ECO:0000313" key="6">
    <source>
        <dbReference type="EMBL" id="VWX33057.1"/>
    </source>
</evidence>
<evidence type="ECO:0000256" key="2">
    <source>
        <dbReference type="ARBA" id="ARBA00011322"/>
    </source>
</evidence>
<feature type="domain" description="Rad50/SbcC-type AAA" evidence="5">
    <location>
        <begin position="5"/>
        <end position="211"/>
    </location>
</feature>
<dbReference type="PANTHER" id="PTHR32114:SF2">
    <property type="entry name" value="ABC TRANSPORTER ABCH.3"/>
    <property type="match status" value="1"/>
</dbReference>
<dbReference type="PANTHER" id="PTHR32114">
    <property type="entry name" value="ABC TRANSPORTER ABCH.3"/>
    <property type="match status" value="1"/>
</dbReference>
<dbReference type="AlphaFoldDB" id="A0A653I2G3"/>
<gene>
    <name evidence="6" type="ORF">EXIGUO9Y_100024</name>
</gene>
<comment type="similarity">
    <text evidence="1">Belongs to the SMC family. SbcC subfamily.</text>
</comment>
<dbReference type="InterPro" id="IPR038729">
    <property type="entry name" value="Rad50/SbcC_AAA"/>
</dbReference>
<dbReference type="Proteomes" id="UP000439752">
    <property type="component" value="Unassembled WGS sequence"/>
</dbReference>
<proteinExistence type="inferred from homology"/>
<name>A0A653I2G3_9BACL</name>
<dbReference type="SUPFAM" id="SSF52540">
    <property type="entry name" value="P-loop containing nucleoside triphosphate hydrolases"/>
    <property type="match status" value="1"/>
</dbReference>
<evidence type="ECO:0000256" key="3">
    <source>
        <dbReference type="ARBA" id="ARBA00013368"/>
    </source>
</evidence>
<keyword evidence="7" id="KW-1185">Reference proteome</keyword>
<feature type="coiled-coil region" evidence="4">
    <location>
        <begin position="772"/>
        <end position="799"/>
    </location>
</feature>
<protein>
    <recommendedName>
        <fullName evidence="3">Nuclease SbcCD subunit C</fullName>
    </recommendedName>
</protein>
<evidence type="ECO:0000259" key="5">
    <source>
        <dbReference type="Pfam" id="PF13476"/>
    </source>
</evidence>
<evidence type="ECO:0000256" key="1">
    <source>
        <dbReference type="ARBA" id="ARBA00006930"/>
    </source>
</evidence>
<evidence type="ECO:0000256" key="4">
    <source>
        <dbReference type="SAM" id="Coils"/>
    </source>
</evidence>
<evidence type="ECO:0000313" key="7">
    <source>
        <dbReference type="Proteomes" id="UP000439752"/>
    </source>
</evidence>
<dbReference type="GO" id="GO:0006302">
    <property type="term" value="P:double-strand break repair"/>
    <property type="evidence" value="ECO:0007669"/>
    <property type="project" value="InterPro"/>
</dbReference>
<comment type="subunit">
    <text evidence="2">Heterodimer of SbcC and SbcD.</text>
</comment>